<protein>
    <recommendedName>
        <fullName evidence="2">DUF7869 domain-containing protein</fullName>
    </recommendedName>
</protein>
<evidence type="ECO:0000313" key="4">
    <source>
        <dbReference type="EMBL" id="PKY52845.1"/>
    </source>
</evidence>
<dbReference type="PANTHER" id="PTHR34415">
    <property type="entry name" value="INTEGRASE CATALYTIC DOMAIN-CONTAINING PROTEIN"/>
    <property type="match status" value="1"/>
</dbReference>
<reference evidence="3 5" key="1">
    <citation type="submission" date="2015-10" db="EMBL/GenBank/DDBJ databases">
        <title>Genome analyses suggest a sexual origin of heterokaryosis in a supposedly ancient asexual fungus.</title>
        <authorList>
            <person name="Ropars J."/>
            <person name="Sedzielewska K."/>
            <person name="Noel J."/>
            <person name="Charron P."/>
            <person name="Farinelli L."/>
            <person name="Marton T."/>
            <person name="Kruger M."/>
            <person name="Pelin A."/>
            <person name="Brachmann A."/>
            <person name="Corradi N."/>
        </authorList>
    </citation>
    <scope>NUCLEOTIDE SEQUENCE [LARGE SCALE GENOMIC DNA]</scope>
    <source>
        <strain evidence="3 5">A4</strain>
    </source>
</reference>
<dbReference type="EMBL" id="LLXI01001280">
    <property type="protein sequence ID" value="PKY52845.1"/>
    <property type="molecule type" value="Genomic_DNA"/>
</dbReference>
<dbReference type="Pfam" id="PF25273">
    <property type="entry name" value="DUF7869"/>
    <property type="match status" value="1"/>
</dbReference>
<evidence type="ECO:0000313" key="3">
    <source>
        <dbReference type="EMBL" id="PKY52761.1"/>
    </source>
</evidence>
<feature type="region of interest" description="Disordered" evidence="1">
    <location>
        <begin position="620"/>
        <end position="639"/>
    </location>
</feature>
<dbReference type="VEuPathDB" id="FungiDB:FUN_022696"/>
<dbReference type="OrthoDB" id="2418329at2759"/>
<dbReference type="EMBL" id="LLXI01001264">
    <property type="protein sequence ID" value="PKY52761.1"/>
    <property type="molecule type" value="Genomic_DNA"/>
</dbReference>
<name>A0A2I1H1Q2_9GLOM</name>
<sequence length="639" mass="74479">MNPTHEIFVPEVLVIHSEISSLSKEFKQLQSEYQTDNEYEFDKLEESLAPIEDSDVTDISNESSDELEQYDNDILTSAQIEKFKTIYDNRTTELNDDEQQQSNIEEFLNHQEENAFIHNLQTKICCKKHCLANNVNHTNALTFFRDIKVLSKNESNMLFLGMIHTMKRNSSDIEKKNFTLKYTFDEKEICEVAFLQVHALGMKRWKNIRSHYQNNGIKPIIHGNKGRKSYHALTFETILNVLKFIINFANIHGLPSPGRNFRDNTLAITFLPANESYAGLYRLYDLTTDLEHSISRWSFLRIWKKYVPEIKFLSSRSDLCSLCKIIRFSSQLWHINERDSKVLEWTNHILWANEERNYYKKCITDTKNQLLQFNLSELKRPGNPNSLEIENHISWDFAEAVNLPHSSQQEGSIYFKSPWKVSIFGICEEAFPQQKNYLIQESENVGKGADAVISLVHHYFENFGLGEKNVIIHADNCSGQNKNNAMIQYLVWRVMSGLHNRIKYCFMVAGHTKFSPDGFFGLIKLKLRKFEVQNLSDLVHVIHDSTIGGVSQILQQHHFEIEDRKIKIQTKIDGDKVEVTILKDINNFLESDFPAPLPPKELSAERQWYLYEQIREHISDPNKKDDYCPKPSVPNPKNK</sequence>
<feature type="domain" description="DUF7869" evidence="2">
    <location>
        <begin position="435"/>
        <end position="551"/>
    </location>
</feature>
<dbReference type="Proteomes" id="UP000234323">
    <property type="component" value="Unassembled WGS sequence"/>
</dbReference>
<dbReference type="PANTHER" id="PTHR34415:SF1">
    <property type="entry name" value="INTEGRASE CATALYTIC DOMAIN-CONTAINING PROTEIN"/>
    <property type="match status" value="1"/>
</dbReference>
<evidence type="ECO:0000259" key="2">
    <source>
        <dbReference type="Pfam" id="PF25273"/>
    </source>
</evidence>
<dbReference type="AlphaFoldDB" id="A0A2I1H1Q2"/>
<evidence type="ECO:0000313" key="5">
    <source>
        <dbReference type="Proteomes" id="UP000234323"/>
    </source>
</evidence>
<comment type="caution">
    <text evidence="3">The sequence shown here is derived from an EMBL/GenBank/DDBJ whole genome shotgun (WGS) entry which is preliminary data.</text>
</comment>
<gene>
    <name evidence="3" type="ORF">RhiirA4_425524</name>
    <name evidence="4" type="ORF">RhiirA4_470736</name>
</gene>
<proteinExistence type="predicted"/>
<keyword evidence="5" id="KW-1185">Reference proteome</keyword>
<accession>A0A2I1H1Q2</accession>
<evidence type="ECO:0000256" key="1">
    <source>
        <dbReference type="SAM" id="MobiDB-lite"/>
    </source>
</evidence>
<dbReference type="InterPro" id="IPR057191">
    <property type="entry name" value="DUF7869"/>
</dbReference>
<organism evidence="3 5">
    <name type="scientific">Rhizophagus irregularis</name>
    <dbReference type="NCBI Taxonomy" id="588596"/>
    <lineage>
        <taxon>Eukaryota</taxon>
        <taxon>Fungi</taxon>
        <taxon>Fungi incertae sedis</taxon>
        <taxon>Mucoromycota</taxon>
        <taxon>Glomeromycotina</taxon>
        <taxon>Glomeromycetes</taxon>
        <taxon>Glomerales</taxon>
        <taxon>Glomeraceae</taxon>
        <taxon>Rhizophagus</taxon>
    </lineage>
</organism>
<dbReference type="VEuPathDB" id="FungiDB:RhiirA1_517413"/>